<name>A0A1W0AUZ4_9NOCA</name>
<accession>A0A1W0AUZ4</accession>
<dbReference type="RefSeq" id="WP_077116054.1">
    <property type="nucleotide sequence ID" value="NZ_LOKT01000010.1"/>
</dbReference>
<dbReference type="STRING" id="1538463.B0T36_16155"/>
<evidence type="ECO:0000313" key="1">
    <source>
        <dbReference type="EMBL" id="ONM49059.1"/>
    </source>
</evidence>
<dbReference type="AlphaFoldDB" id="A0A1W0AUZ4"/>
<protein>
    <recommendedName>
        <fullName evidence="3">DUF2993 domain-containing protein</fullName>
    </recommendedName>
</protein>
<dbReference type="EMBL" id="MUMY01000006">
    <property type="protein sequence ID" value="ONM49059.1"/>
    <property type="molecule type" value="Genomic_DNA"/>
</dbReference>
<sequence length="271" mass="30424">MATYFDPKFWSPMRAVDFGKRLLGQSWLEQWLSRTTAWVDPVADLSAGTVTALLPDTLVTVLSEGILSRFGGHTITITLLGHELTGTLELLKVRRRGAYFQSKTVLTDLRWDTHPVEELTVVAHRMRLTPGVPTKVRADRLDIEGAVTTAALADWLNTRQHDWVLTVRENGLIRAVHQRRRITALIDLAVVGDQLYIDVHRASWFGMRVPRSLRTPTPIQLPGLPHDARIEHVTRDGDLVRFRLELDGISGSFDLAQIRSAIVAGTTLIVF</sequence>
<comment type="caution">
    <text evidence="1">The sequence shown here is derived from an EMBL/GenBank/DDBJ whole genome shotgun (WGS) entry which is preliminary data.</text>
</comment>
<evidence type="ECO:0008006" key="3">
    <source>
        <dbReference type="Google" id="ProtNLM"/>
    </source>
</evidence>
<keyword evidence="2" id="KW-1185">Reference proteome</keyword>
<dbReference type="Proteomes" id="UP000188836">
    <property type="component" value="Unassembled WGS sequence"/>
</dbReference>
<reference evidence="1 2" key="1">
    <citation type="journal article" date="2016" name="Antonie Van Leeuwenhoek">
        <title>Nocardia donostiensis sp. nov., isolated from human respiratory specimens.</title>
        <authorList>
            <person name="Ercibengoa M."/>
            <person name="Bell M."/>
            <person name="Marimon J.M."/>
            <person name="Humrighouse B."/>
            <person name="Klenk H.P."/>
            <person name="Potter G."/>
            <person name="Perez-Trallero E."/>
        </authorList>
    </citation>
    <scope>NUCLEOTIDE SEQUENCE [LARGE SCALE GENOMIC DNA]</scope>
    <source>
        <strain evidence="1 2">X1655</strain>
    </source>
</reference>
<organism evidence="1 2">
    <name type="scientific">Nocardia donostiensis</name>
    <dbReference type="NCBI Taxonomy" id="1538463"/>
    <lineage>
        <taxon>Bacteria</taxon>
        <taxon>Bacillati</taxon>
        <taxon>Actinomycetota</taxon>
        <taxon>Actinomycetes</taxon>
        <taxon>Mycobacteriales</taxon>
        <taxon>Nocardiaceae</taxon>
        <taxon>Nocardia</taxon>
    </lineage>
</organism>
<dbReference type="OrthoDB" id="4521486at2"/>
<gene>
    <name evidence="1" type="ORF">B0T46_08985</name>
</gene>
<evidence type="ECO:0000313" key="2">
    <source>
        <dbReference type="Proteomes" id="UP000188836"/>
    </source>
</evidence>
<proteinExistence type="predicted"/>